<gene>
    <name evidence="3" type="ORF">CWM47_09360</name>
</gene>
<evidence type="ECO:0000313" key="4">
    <source>
        <dbReference type="Proteomes" id="UP000232883"/>
    </source>
</evidence>
<evidence type="ECO:0000259" key="1">
    <source>
        <dbReference type="Pfam" id="PF01841"/>
    </source>
</evidence>
<dbReference type="Pfam" id="PF01841">
    <property type="entry name" value="Transglut_core"/>
    <property type="match status" value="1"/>
</dbReference>
<feature type="domain" description="DUF3857" evidence="2">
    <location>
        <begin position="56"/>
        <end position="213"/>
    </location>
</feature>
<evidence type="ECO:0008006" key="5">
    <source>
        <dbReference type="Google" id="ProtNLM"/>
    </source>
</evidence>
<dbReference type="OrthoDB" id="8595007at2"/>
<dbReference type="KEGG" id="spir:CWM47_09360"/>
<keyword evidence="4" id="KW-1185">Reference proteome</keyword>
<evidence type="ECO:0000259" key="2">
    <source>
        <dbReference type="Pfam" id="PF12969"/>
    </source>
</evidence>
<proteinExistence type="predicted"/>
<evidence type="ECO:0000313" key="3">
    <source>
        <dbReference type="EMBL" id="AUD07243.1"/>
    </source>
</evidence>
<dbReference type="Gene3D" id="2.60.40.3140">
    <property type="match status" value="1"/>
</dbReference>
<dbReference type="InterPro" id="IPR024618">
    <property type="entry name" value="DUF3857"/>
</dbReference>
<dbReference type="InterPro" id="IPR038765">
    <property type="entry name" value="Papain-like_cys_pep_sf"/>
</dbReference>
<sequence length="636" mass="71534">MKQLIFLILLTNQGTWAQSEYQAGVLSSALTENAHAVVRRHETIFTVKSVGEANLSVHTVVTVLDEQGDDQAKKVVGYDKLSRVTNLEGALYDAAGKLIKKLKKADIDDSSTYSDYNLFDDQRMKVASFPKQPSYPYTVEFLVETTERNLMFYPTWVPQDEEHLAVEQAAYTVNMPPALALRYKEMNLPTPGVSSSLPDGGKTYSWKINNRPALEFEPISPPAREQLPLVYTAPAAFDVQDYKGQITSWKDVSRFYHSLNDGRDRIPEDLRQRVLDLTKNETTTLGKVRKVYAYLQDNTRYISVQLGIGGWQTIEADKVADSKYGDCKALTNYAKAMLKAVGVTAYPALVRAGDKEPDILVDFPSFQFNHVILCVPNGRDTLFLECTSGHGPAGYMSDFTGNRHVLLVLPDGGRLIKTPVYSPTDNRQQRQIVVNLTEQGDASANVRTIYSGLQQDDYASAIHRLNHDDQRSWLLKRIHVPAFELTSFGYKEQIEPMPVVVETLDMTARRWATVSGTRLFLPLNLMSALSPVAPLTQPRRTAIELGANYDFADSDTITYQLPKGYEPEYKLEPQIIESTFGRYTAQLAIKGDHITYVRQITMHGGRFPAAAYADLIDFRKKVAKADRVQMVFIKRN</sequence>
<reference evidence="3 4" key="1">
    <citation type="submission" date="2017-11" db="EMBL/GenBank/DDBJ databases">
        <title>Taxonomic description and genome sequences of Spirosoma HA7 sp. nov., isolated from pollen microhabitat of Corylus avellana.</title>
        <authorList>
            <person name="Ambika Manirajan B."/>
            <person name="Suarez C."/>
            <person name="Ratering S."/>
            <person name="Geissler-Plaum R."/>
            <person name="Cardinale M."/>
            <person name="Sylvia S."/>
        </authorList>
    </citation>
    <scope>NUCLEOTIDE SEQUENCE [LARGE SCALE GENOMIC DNA]</scope>
    <source>
        <strain evidence="3 4">HA7</strain>
    </source>
</reference>
<protein>
    <recommendedName>
        <fullName evidence="5">DUF3857 domain-containing protein</fullName>
    </recommendedName>
</protein>
<dbReference type="InterPro" id="IPR002931">
    <property type="entry name" value="Transglutaminase-like"/>
</dbReference>
<organism evidence="3 4">
    <name type="scientific">Spirosoma pollinicola</name>
    <dbReference type="NCBI Taxonomy" id="2057025"/>
    <lineage>
        <taxon>Bacteria</taxon>
        <taxon>Pseudomonadati</taxon>
        <taxon>Bacteroidota</taxon>
        <taxon>Cytophagia</taxon>
        <taxon>Cytophagales</taxon>
        <taxon>Cytophagaceae</taxon>
        <taxon>Spirosoma</taxon>
    </lineage>
</organism>
<dbReference type="AlphaFoldDB" id="A0A2K8ZBK6"/>
<dbReference type="Pfam" id="PF12969">
    <property type="entry name" value="DUF3857"/>
    <property type="match status" value="1"/>
</dbReference>
<dbReference type="SUPFAM" id="SSF54001">
    <property type="entry name" value="Cysteine proteinases"/>
    <property type="match status" value="1"/>
</dbReference>
<feature type="domain" description="Transglutaminase-like" evidence="1">
    <location>
        <begin position="274"/>
        <end position="345"/>
    </location>
</feature>
<dbReference type="Gene3D" id="2.60.120.1130">
    <property type="match status" value="1"/>
</dbReference>
<dbReference type="Gene3D" id="3.10.620.30">
    <property type="match status" value="1"/>
</dbReference>
<dbReference type="Proteomes" id="UP000232883">
    <property type="component" value="Chromosome"/>
</dbReference>
<accession>A0A2K8ZBK6</accession>
<dbReference type="EMBL" id="CP025096">
    <property type="protein sequence ID" value="AUD07243.1"/>
    <property type="molecule type" value="Genomic_DNA"/>
</dbReference>
<name>A0A2K8ZBK6_9BACT</name>